<dbReference type="EMBL" id="CP021112">
    <property type="protein sequence ID" value="ARQ03217.1"/>
    <property type="molecule type" value="Genomic_DNA"/>
</dbReference>
<evidence type="ECO:0000313" key="9">
    <source>
        <dbReference type="Proteomes" id="UP000194137"/>
    </source>
</evidence>
<evidence type="ECO:0000313" key="8">
    <source>
        <dbReference type="EMBL" id="ARQ03217.1"/>
    </source>
</evidence>
<dbReference type="GO" id="GO:0016652">
    <property type="term" value="F:oxidoreductase activity, acting on NAD(P)H as acceptor"/>
    <property type="evidence" value="ECO:0007669"/>
    <property type="project" value="UniProtKB-UniRule"/>
</dbReference>
<dbReference type="Proteomes" id="UP000194137">
    <property type="component" value="Chromosome"/>
</dbReference>
<evidence type="ECO:0000259" key="7">
    <source>
        <dbReference type="Pfam" id="PF02525"/>
    </source>
</evidence>
<feature type="binding site" evidence="6">
    <location>
        <begin position="16"/>
        <end position="18"/>
    </location>
    <ligand>
        <name>FMN</name>
        <dbReference type="ChEBI" id="CHEBI:58210"/>
    </ligand>
</feature>
<dbReference type="HAMAP" id="MF_01216">
    <property type="entry name" value="Azoreductase_type1"/>
    <property type="match status" value="1"/>
</dbReference>
<sequence>MARLMNVQASPRRGLSMSAAATQTFVSALSRAQSALEVDVLDLWTASLPEFSGDTINAKYAKLAGRAMGPGEETAWGDIVRMIDRLKAADGVVIATPMWNFSIPYKLKHWIDLITQPGLTFSFDPAKGYAPLLPSKPVLVILSSAGDYANGPSRGRPDLATPYLREALKFIGLNEVSFVAIGPTVASPEDVATARADAEARLDVLATTFLKASR</sequence>
<dbReference type="SUPFAM" id="SSF52218">
    <property type="entry name" value="Flavoproteins"/>
    <property type="match status" value="1"/>
</dbReference>
<organism evidence="8 9">
    <name type="scientific">Pseudorhodoplanes sinuspersici</name>
    <dbReference type="NCBI Taxonomy" id="1235591"/>
    <lineage>
        <taxon>Bacteria</taxon>
        <taxon>Pseudomonadati</taxon>
        <taxon>Pseudomonadota</taxon>
        <taxon>Alphaproteobacteria</taxon>
        <taxon>Hyphomicrobiales</taxon>
        <taxon>Pseudorhodoplanes</taxon>
    </lineage>
</organism>
<keyword evidence="2 6" id="KW-0288">FMN</keyword>
<evidence type="ECO:0000256" key="6">
    <source>
        <dbReference type="HAMAP-Rule" id="MF_01216"/>
    </source>
</evidence>
<evidence type="ECO:0000256" key="5">
    <source>
        <dbReference type="ARBA" id="ARBA00048542"/>
    </source>
</evidence>
<dbReference type="Pfam" id="PF02525">
    <property type="entry name" value="Flavodoxin_2"/>
    <property type="match status" value="1"/>
</dbReference>
<proteinExistence type="inferred from homology"/>
<dbReference type="GO" id="GO:0016655">
    <property type="term" value="F:oxidoreductase activity, acting on NAD(P)H, quinone or similar compound as acceptor"/>
    <property type="evidence" value="ECO:0007669"/>
    <property type="project" value="InterPro"/>
</dbReference>
<evidence type="ECO:0000256" key="4">
    <source>
        <dbReference type="ARBA" id="ARBA00023027"/>
    </source>
</evidence>
<keyword evidence="9" id="KW-1185">Reference proteome</keyword>
<evidence type="ECO:0000256" key="3">
    <source>
        <dbReference type="ARBA" id="ARBA00023002"/>
    </source>
</evidence>
<feature type="binding site" evidence="6">
    <location>
        <begin position="98"/>
        <end position="101"/>
    </location>
    <ligand>
        <name>FMN</name>
        <dbReference type="ChEBI" id="CHEBI:58210"/>
    </ligand>
</feature>
<feature type="domain" description="Flavodoxin-like fold" evidence="7">
    <location>
        <begin position="5"/>
        <end position="202"/>
    </location>
</feature>
<dbReference type="OrthoDB" id="9787136at2"/>
<protein>
    <recommendedName>
        <fullName evidence="6">FMN dependent NADH:quinone oxidoreductase</fullName>
        <ecNumber evidence="6">1.6.5.-</ecNumber>
    </recommendedName>
    <alternativeName>
        <fullName evidence="6">Azo-dye reductase</fullName>
    </alternativeName>
    <alternativeName>
        <fullName evidence="6">FMN-dependent NADH-azo compound oxidoreductase</fullName>
    </alternativeName>
    <alternativeName>
        <fullName evidence="6">FMN-dependent NADH-azoreductase</fullName>
        <ecNumber evidence="6">1.7.1.17</ecNumber>
    </alternativeName>
</protein>
<accession>A0A1W7A0T8</accession>
<dbReference type="PANTHER" id="PTHR43741">
    <property type="entry name" value="FMN-DEPENDENT NADH-AZOREDUCTASE 1"/>
    <property type="match status" value="1"/>
</dbReference>
<dbReference type="InterPro" id="IPR050104">
    <property type="entry name" value="FMN-dep_NADH:Q_OxRdtase_AzoR1"/>
</dbReference>
<comment type="caution">
    <text evidence="6">Lacks conserved residue(s) required for the propagation of feature annotation.</text>
</comment>
<dbReference type="EC" id="1.6.5.-" evidence="6"/>
<dbReference type="InterPro" id="IPR023048">
    <property type="entry name" value="NADH:quinone_OxRdtase_FMN_depd"/>
</dbReference>
<dbReference type="KEGG" id="psin:CAK95_26350"/>
<evidence type="ECO:0000256" key="2">
    <source>
        <dbReference type="ARBA" id="ARBA00022643"/>
    </source>
</evidence>
<dbReference type="PANTHER" id="PTHR43741:SF4">
    <property type="entry name" value="FMN-DEPENDENT NADH:QUINONE OXIDOREDUCTASE"/>
    <property type="match status" value="1"/>
</dbReference>
<feature type="binding site" evidence="6">
    <location>
        <position position="10"/>
    </location>
    <ligand>
        <name>FMN</name>
        <dbReference type="ChEBI" id="CHEBI:58210"/>
    </ligand>
</feature>
<dbReference type="AlphaFoldDB" id="A0A1W7A0T8"/>
<comment type="catalytic activity">
    <reaction evidence="6">
        <text>2 a quinone + NADH + H(+) = 2 a 1,4-benzosemiquinone + NAD(+)</text>
        <dbReference type="Rhea" id="RHEA:65952"/>
        <dbReference type="ChEBI" id="CHEBI:15378"/>
        <dbReference type="ChEBI" id="CHEBI:57540"/>
        <dbReference type="ChEBI" id="CHEBI:57945"/>
        <dbReference type="ChEBI" id="CHEBI:132124"/>
        <dbReference type="ChEBI" id="CHEBI:134225"/>
    </reaction>
</comment>
<keyword evidence="3 6" id="KW-0560">Oxidoreductase</keyword>
<comment type="similarity">
    <text evidence="6">Belongs to the azoreductase type 1 family.</text>
</comment>
<keyword evidence="4 6" id="KW-0520">NAD</keyword>
<reference evidence="8 9" key="1">
    <citation type="submission" date="2017-05" db="EMBL/GenBank/DDBJ databases">
        <title>Full genome sequence of Pseudorhodoplanes sinuspersici.</title>
        <authorList>
            <person name="Dastgheib S.M.M."/>
            <person name="Shavandi M."/>
            <person name="Tirandaz H."/>
        </authorList>
    </citation>
    <scope>NUCLEOTIDE SEQUENCE [LARGE SCALE GENOMIC DNA]</scope>
    <source>
        <strain evidence="8 9">RIPI110</strain>
    </source>
</reference>
<dbReference type="InterPro" id="IPR003680">
    <property type="entry name" value="Flavodoxin_fold"/>
</dbReference>
<keyword evidence="1 6" id="KW-0285">Flavoprotein</keyword>
<comment type="catalytic activity">
    <reaction evidence="5">
        <text>N,N-dimethyl-1,4-phenylenediamine + anthranilate + 2 NAD(+) = 2-(4-dimethylaminophenyl)diazenylbenzoate + 2 NADH + 2 H(+)</text>
        <dbReference type="Rhea" id="RHEA:55872"/>
        <dbReference type="ChEBI" id="CHEBI:15378"/>
        <dbReference type="ChEBI" id="CHEBI:15783"/>
        <dbReference type="ChEBI" id="CHEBI:16567"/>
        <dbReference type="ChEBI" id="CHEBI:57540"/>
        <dbReference type="ChEBI" id="CHEBI:57945"/>
        <dbReference type="ChEBI" id="CHEBI:71579"/>
        <dbReference type="EC" id="1.7.1.17"/>
    </reaction>
    <physiologicalReaction direction="right-to-left" evidence="5">
        <dbReference type="Rhea" id="RHEA:55874"/>
    </physiologicalReaction>
</comment>
<dbReference type="Gene3D" id="3.40.50.360">
    <property type="match status" value="1"/>
</dbReference>
<dbReference type="STRING" id="1235591.CAK95_26350"/>
<comment type="subunit">
    <text evidence="6">Homodimer.</text>
</comment>
<dbReference type="GO" id="GO:0010181">
    <property type="term" value="F:FMN binding"/>
    <property type="evidence" value="ECO:0007669"/>
    <property type="project" value="UniProtKB-UniRule"/>
</dbReference>
<dbReference type="EC" id="1.7.1.17" evidence="6"/>
<dbReference type="InterPro" id="IPR029039">
    <property type="entry name" value="Flavoprotein-like_sf"/>
</dbReference>
<comment type="function">
    <text evidence="6">Also exhibits azoreductase activity. Catalyzes the reductive cleavage of the azo bond in aromatic azo compounds to the corresponding amines.</text>
</comment>
<gene>
    <name evidence="6" type="primary">azoR</name>
    <name evidence="8" type="ORF">CAK95_26350</name>
</gene>
<comment type="cofactor">
    <cofactor evidence="6">
        <name>FMN</name>
        <dbReference type="ChEBI" id="CHEBI:58210"/>
    </cofactor>
    <text evidence="6">Binds 1 FMN per subunit.</text>
</comment>
<evidence type="ECO:0000256" key="1">
    <source>
        <dbReference type="ARBA" id="ARBA00022630"/>
    </source>
</evidence>
<name>A0A1W7A0T8_9HYPH</name>
<dbReference type="GO" id="GO:0009055">
    <property type="term" value="F:electron transfer activity"/>
    <property type="evidence" value="ECO:0007669"/>
    <property type="project" value="UniProtKB-UniRule"/>
</dbReference>
<comment type="function">
    <text evidence="6">Quinone reductase that provides resistance to thiol-specific stress caused by electrophilic quinones.</text>
</comment>